<evidence type="ECO:0000256" key="7">
    <source>
        <dbReference type="PIRSR" id="PIRSR000102-2"/>
    </source>
</evidence>
<feature type="binding site" evidence="5 8">
    <location>
        <position position="34"/>
    </location>
    <ligand>
        <name>NAD(+)</name>
        <dbReference type="ChEBI" id="CHEBI:57540"/>
    </ligand>
</feature>
<dbReference type="PRINTS" id="PR00086">
    <property type="entry name" value="LLDHDRGNASE"/>
</dbReference>
<feature type="binding site" evidence="5 8">
    <location>
        <begin position="119"/>
        <end position="121"/>
    </location>
    <ligand>
        <name>NAD(+)</name>
        <dbReference type="ChEBI" id="CHEBI:57540"/>
    </ligand>
</feature>
<dbReference type="HAMAP" id="MF_00487">
    <property type="entry name" value="Malate_dehydrog_3"/>
    <property type="match status" value="1"/>
</dbReference>
<dbReference type="GO" id="GO:0004459">
    <property type="term" value="F:L-lactate dehydrogenase (NAD+) activity"/>
    <property type="evidence" value="ECO:0007669"/>
    <property type="project" value="TreeGrafter"/>
</dbReference>
<dbReference type="GO" id="GO:0006089">
    <property type="term" value="P:lactate metabolic process"/>
    <property type="evidence" value="ECO:0007669"/>
    <property type="project" value="TreeGrafter"/>
</dbReference>
<evidence type="ECO:0000256" key="4">
    <source>
        <dbReference type="ARBA" id="ARBA00023027"/>
    </source>
</evidence>
<dbReference type="InterPro" id="IPR022383">
    <property type="entry name" value="Lactate/malate_DH_C"/>
</dbReference>
<reference evidence="11 12" key="1">
    <citation type="submission" date="2019-03" db="EMBL/GenBank/DDBJ databases">
        <title>Genomic Encyclopedia of Type Strains, Phase IV (KMG-IV): sequencing the most valuable type-strain genomes for metagenomic binning, comparative biology and taxonomic classification.</title>
        <authorList>
            <person name="Goeker M."/>
        </authorList>
    </citation>
    <scope>NUCLEOTIDE SEQUENCE [LARGE SCALE GENOMIC DNA]</scope>
    <source>
        <strain evidence="11 12">DSM 102969</strain>
    </source>
</reference>
<feature type="binding site" evidence="5 7">
    <location>
        <position position="83"/>
    </location>
    <ligand>
        <name>substrate</name>
    </ligand>
</feature>
<gene>
    <name evidence="5" type="primary">mdh</name>
    <name evidence="11" type="ORF">EDD54_4241</name>
</gene>
<evidence type="ECO:0000256" key="5">
    <source>
        <dbReference type="HAMAP-Rule" id="MF_00487"/>
    </source>
</evidence>
<evidence type="ECO:0000313" key="12">
    <source>
        <dbReference type="Proteomes" id="UP000294547"/>
    </source>
</evidence>
<keyword evidence="2 5" id="KW-0816">Tricarboxylic acid cycle</keyword>
<dbReference type="SUPFAM" id="SSF51735">
    <property type="entry name" value="NAD(P)-binding Rossmann-fold domains"/>
    <property type="match status" value="1"/>
</dbReference>
<evidence type="ECO:0000256" key="2">
    <source>
        <dbReference type="ARBA" id="ARBA00022532"/>
    </source>
</evidence>
<accession>A0A4R6R7L9</accession>
<keyword evidence="4 5" id="KW-0520">NAD</keyword>
<dbReference type="Gene3D" id="3.40.50.720">
    <property type="entry name" value="NAD(P)-binding Rossmann-like Domain"/>
    <property type="match status" value="1"/>
</dbReference>
<dbReference type="Pfam" id="PF02866">
    <property type="entry name" value="Ldh_1_C"/>
    <property type="match status" value="1"/>
</dbReference>
<dbReference type="NCBIfam" id="TIGR01763">
    <property type="entry name" value="MalateDH_bact"/>
    <property type="match status" value="1"/>
</dbReference>
<dbReference type="AlphaFoldDB" id="A0A4R6R7L9"/>
<dbReference type="PANTHER" id="PTHR43128">
    <property type="entry name" value="L-2-HYDROXYCARBOXYLATE DEHYDROGENASE (NAD(P)(+))"/>
    <property type="match status" value="1"/>
</dbReference>
<dbReference type="InterPro" id="IPR015955">
    <property type="entry name" value="Lactate_DH/Glyco_Ohase_4_C"/>
</dbReference>
<dbReference type="FunFam" id="3.90.110.10:FF:000004">
    <property type="entry name" value="Malate dehydrogenase"/>
    <property type="match status" value="1"/>
</dbReference>
<proteinExistence type="inferred from homology"/>
<evidence type="ECO:0000259" key="9">
    <source>
        <dbReference type="Pfam" id="PF00056"/>
    </source>
</evidence>
<feature type="binding site" evidence="5 7">
    <location>
        <position position="152"/>
    </location>
    <ligand>
        <name>substrate</name>
    </ligand>
</feature>
<feature type="binding site" evidence="5 7">
    <location>
        <position position="121"/>
    </location>
    <ligand>
        <name>substrate</name>
    </ligand>
</feature>
<dbReference type="EC" id="1.1.1.37" evidence="5"/>
<dbReference type="NCBIfam" id="NF004863">
    <property type="entry name" value="PRK06223.1"/>
    <property type="match status" value="1"/>
</dbReference>
<dbReference type="Gene3D" id="3.90.110.10">
    <property type="entry name" value="Lactate dehydrogenase/glycoside hydrolase, family 4, C-terminal"/>
    <property type="match status" value="1"/>
</dbReference>
<evidence type="ECO:0000259" key="10">
    <source>
        <dbReference type="Pfam" id="PF02866"/>
    </source>
</evidence>
<keyword evidence="12" id="KW-1185">Reference proteome</keyword>
<dbReference type="Pfam" id="PF00056">
    <property type="entry name" value="Ldh_1_N"/>
    <property type="match status" value="1"/>
</dbReference>
<dbReference type="InterPro" id="IPR036291">
    <property type="entry name" value="NAD(P)-bd_dom_sf"/>
</dbReference>
<comment type="function">
    <text evidence="1 5">Catalyzes the reversible oxidation of malate to oxaloacetate.</text>
</comment>
<feature type="binding site" evidence="5 7">
    <location>
        <position position="89"/>
    </location>
    <ligand>
        <name>substrate</name>
    </ligand>
</feature>
<dbReference type="OrthoDB" id="9802969at2"/>
<sequence length="320" mass="33530">MARNKIALVGAGQIGGTLAHLVGLKELGDVVLFDIAEGVPQGKALDLAESSPVDGFDSRMSGTQGYEAIAGADVVIVTAGVPRKPGMSRDDLLGINLRVMEQVGAGIAKYAPDAFVICITNPLDAMVWALQKFSGLPKNKVVGMAGVLDSARFRYFLAEEFGVSVKDVTAFVLGGHGDTMVPLTRYSTVAGIPLPDLVKMGWTTQEKLDQIVQRTRDGGAEIVALLKTGSAFYAPAASAIAMAESYLKDKKRVLPVAAHLGGEYGVEDMYVGVPVVIGAAGVERVIEIELVGDEKAQFDKSVGAVKGLVEACKTIAPALK</sequence>
<feature type="binding site" evidence="5 8">
    <location>
        <position position="96"/>
    </location>
    <ligand>
        <name>NAD(+)</name>
        <dbReference type="ChEBI" id="CHEBI:57540"/>
    </ligand>
</feature>
<evidence type="ECO:0000256" key="6">
    <source>
        <dbReference type="PIRSR" id="PIRSR000102-1"/>
    </source>
</evidence>
<feature type="active site" description="Proton acceptor" evidence="5 6">
    <location>
        <position position="176"/>
    </location>
</feature>
<dbReference type="GO" id="GO:0030060">
    <property type="term" value="F:L-malate dehydrogenase (NAD+) activity"/>
    <property type="evidence" value="ECO:0007669"/>
    <property type="project" value="UniProtKB-UniRule"/>
</dbReference>
<protein>
    <recommendedName>
        <fullName evidence="5">Malate dehydrogenase</fullName>
        <ecNumber evidence="5">1.1.1.37</ecNumber>
    </recommendedName>
</protein>
<dbReference type="Proteomes" id="UP000294547">
    <property type="component" value="Unassembled WGS sequence"/>
</dbReference>
<dbReference type="InterPro" id="IPR011275">
    <property type="entry name" value="Malate_DH_type3"/>
</dbReference>
<feature type="domain" description="Lactate/malate dehydrogenase N-terminal" evidence="9">
    <location>
        <begin position="5"/>
        <end position="143"/>
    </location>
</feature>
<dbReference type="SUPFAM" id="SSF56327">
    <property type="entry name" value="LDH C-terminal domain-like"/>
    <property type="match status" value="1"/>
</dbReference>
<name>A0A4R6R7L9_9HYPH</name>
<evidence type="ECO:0000256" key="3">
    <source>
        <dbReference type="ARBA" id="ARBA00023002"/>
    </source>
</evidence>
<dbReference type="RefSeq" id="WP_126540561.1">
    <property type="nucleotide sequence ID" value="NZ_BSPM01000002.1"/>
</dbReference>
<dbReference type="InterPro" id="IPR001557">
    <property type="entry name" value="L-lactate/malate_DH"/>
</dbReference>
<dbReference type="GO" id="GO:0006099">
    <property type="term" value="P:tricarboxylic acid cycle"/>
    <property type="evidence" value="ECO:0007669"/>
    <property type="project" value="UniProtKB-UniRule"/>
</dbReference>
<evidence type="ECO:0000313" key="11">
    <source>
        <dbReference type="EMBL" id="TDP81980.1"/>
    </source>
</evidence>
<evidence type="ECO:0000256" key="8">
    <source>
        <dbReference type="PIRSR" id="PIRSR000102-3"/>
    </source>
</evidence>
<organism evidence="11 12">
    <name type="scientific">Oharaeibacter diazotrophicus</name>
    <dbReference type="NCBI Taxonomy" id="1920512"/>
    <lineage>
        <taxon>Bacteria</taxon>
        <taxon>Pseudomonadati</taxon>
        <taxon>Pseudomonadota</taxon>
        <taxon>Alphaproteobacteria</taxon>
        <taxon>Hyphomicrobiales</taxon>
        <taxon>Pleomorphomonadaceae</taxon>
        <taxon>Oharaeibacter</taxon>
    </lineage>
</organism>
<dbReference type="PIRSF" id="PIRSF000102">
    <property type="entry name" value="Lac_mal_DH"/>
    <property type="match status" value="1"/>
</dbReference>
<feature type="domain" description="Lactate/malate dehydrogenase C-terminal" evidence="10">
    <location>
        <begin position="148"/>
        <end position="306"/>
    </location>
</feature>
<dbReference type="PANTHER" id="PTHR43128:SF16">
    <property type="entry name" value="L-LACTATE DEHYDROGENASE"/>
    <property type="match status" value="1"/>
</dbReference>
<comment type="similarity">
    <text evidence="5">Belongs to the LDH/MDH superfamily. MDH type 3 family.</text>
</comment>
<dbReference type="EMBL" id="SNXY01000011">
    <property type="protein sequence ID" value="TDP81980.1"/>
    <property type="molecule type" value="Genomic_DNA"/>
</dbReference>
<keyword evidence="3 5" id="KW-0560">Oxidoreductase</keyword>
<comment type="caution">
    <text evidence="11">The sequence shown here is derived from an EMBL/GenBank/DDBJ whole genome shotgun (WGS) entry which is preliminary data.</text>
</comment>
<dbReference type="InterPro" id="IPR001236">
    <property type="entry name" value="Lactate/malate_DH_N"/>
</dbReference>
<dbReference type="FunFam" id="3.40.50.720:FF:000018">
    <property type="entry name" value="Malate dehydrogenase"/>
    <property type="match status" value="1"/>
</dbReference>
<evidence type="ECO:0000256" key="1">
    <source>
        <dbReference type="ARBA" id="ARBA00003966"/>
    </source>
</evidence>
<feature type="binding site" evidence="5 8">
    <location>
        <begin position="10"/>
        <end position="15"/>
    </location>
    <ligand>
        <name>NAD(+)</name>
        <dbReference type="ChEBI" id="CHEBI:57540"/>
    </ligand>
</feature>
<comment type="catalytic activity">
    <reaction evidence="5">
        <text>(S)-malate + NAD(+) = oxaloacetate + NADH + H(+)</text>
        <dbReference type="Rhea" id="RHEA:21432"/>
        <dbReference type="ChEBI" id="CHEBI:15378"/>
        <dbReference type="ChEBI" id="CHEBI:15589"/>
        <dbReference type="ChEBI" id="CHEBI:16452"/>
        <dbReference type="ChEBI" id="CHEBI:57540"/>
        <dbReference type="ChEBI" id="CHEBI:57945"/>
        <dbReference type="EC" id="1.1.1.37"/>
    </reaction>
</comment>
<dbReference type="CDD" id="cd01339">
    <property type="entry name" value="LDH-like_MDH"/>
    <property type="match status" value="1"/>
</dbReference>